<dbReference type="AlphaFoldDB" id="A0A8J4V747"/>
<feature type="compositionally biased region" description="Acidic residues" evidence="5">
    <location>
        <begin position="429"/>
        <end position="449"/>
    </location>
</feature>
<feature type="region of interest" description="Disordered" evidence="5">
    <location>
        <begin position="341"/>
        <end position="363"/>
    </location>
</feature>
<dbReference type="GO" id="GO:0030688">
    <property type="term" value="C:preribosome, small subunit precursor"/>
    <property type="evidence" value="ECO:0007669"/>
    <property type="project" value="TreeGrafter"/>
</dbReference>
<dbReference type="SMART" id="SM01362">
    <property type="entry name" value="DUF663"/>
    <property type="match status" value="1"/>
</dbReference>
<feature type="domain" description="Bms1-type G" evidence="6">
    <location>
        <begin position="87"/>
        <end position="257"/>
    </location>
</feature>
<feature type="compositionally biased region" description="Acidic residues" evidence="5">
    <location>
        <begin position="395"/>
        <end position="406"/>
    </location>
</feature>
<keyword evidence="3" id="KW-0539">Nucleus</keyword>
<dbReference type="InterPro" id="IPR007034">
    <property type="entry name" value="BMS1_TSR1_C"/>
</dbReference>
<evidence type="ECO:0000313" key="8">
    <source>
        <dbReference type="Proteomes" id="UP000695562"/>
    </source>
</evidence>
<dbReference type="Pfam" id="PF08142">
    <property type="entry name" value="AARP2CN"/>
    <property type="match status" value="1"/>
</dbReference>
<feature type="compositionally biased region" description="Polar residues" evidence="5">
    <location>
        <begin position="37"/>
        <end position="47"/>
    </location>
</feature>
<dbReference type="PANTHER" id="PTHR12858:SF1">
    <property type="entry name" value="PRE-RRNA-PROCESSING PROTEIN TSR1 HOMOLOG"/>
    <property type="match status" value="1"/>
</dbReference>
<feature type="region of interest" description="Disordered" evidence="5">
    <location>
        <begin position="377"/>
        <end position="406"/>
    </location>
</feature>
<evidence type="ECO:0000256" key="2">
    <source>
        <dbReference type="ARBA" id="ARBA00022517"/>
    </source>
</evidence>
<dbReference type="InterPro" id="IPR012948">
    <property type="entry name" value="AARP2CN"/>
</dbReference>
<evidence type="ECO:0000256" key="5">
    <source>
        <dbReference type="SAM" id="MobiDB-lite"/>
    </source>
</evidence>
<dbReference type="PROSITE" id="PS51714">
    <property type="entry name" value="G_BMS1"/>
    <property type="match status" value="1"/>
</dbReference>
<feature type="compositionally biased region" description="Basic and acidic residues" evidence="5">
    <location>
        <begin position="490"/>
        <end position="499"/>
    </location>
</feature>
<feature type="region of interest" description="Disordered" evidence="5">
    <location>
        <begin position="1"/>
        <end position="48"/>
    </location>
</feature>
<reference evidence="7" key="1">
    <citation type="submission" date="2020-01" db="EMBL/GenBank/DDBJ databases">
        <title>Development of genomics and gene disruption for Polysphondylium violaceum indicates a role for the polyketide synthase stlB in stalk morphogenesis.</title>
        <authorList>
            <person name="Narita B."/>
            <person name="Kawabe Y."/>
            <person name="Kin K."/>
            <person name="Saito T."/>
            <person name="Gibbs R."/>
            <person name="Kuspa A."/>
            <person name="Muzny D."/>
            <person name="Queller D."/>
            <person name="Richards S."/>
            <person name="Strassman J."/>
            <person name="Sucgang R."/>
            <person name="Worley K."/>
            <person name="Schaap P."/>
        </authorList>
    </citation>
    <scope>NUCLEOTIDE SEQUENCE</scope>
    <source>
        <strain evidence="7">QSvi11</strain>
    </source>
</reference>
<dbReference type="Pfam" id="PF04950">
    <property type="entry name" value="RIBIOP_C"/>
    <property type="match status" value="1"/>
</dbReference>
<comment type="similarity">
    <text evidence="4">Belongs to the TRAFAC class translation factor GTPase superfamily. Bms1-like GTPase family. TSR1 subfamily.</text>
</comment>
<name>A0A8J4V747_9MYCE</name>
<gene>
    <name evidence="7" type="ORF">CYY_002227</name>
</gene>
<feature type="compositionally biased region" description="Acidic residues" evidence="5">
    <location>
        <begin position="475"/>
        <end position="489"/>
    </location>
</feature>
<dbReference type="SMART" id="SM00785">
    <property type="entry name" value="AARP2CN"/>
    <property type="match status" value="1"/>
</dbReference>
<evidence type="ECO:0000256" key="1">
    <source>
        <dbReference type="ARBA" id="ARBA00004604"/>
    </source>
</evidence>
<evidence type="ECO:0000259" key="6">
    <source>
        <dbReference type="PROSITE" id="PS51714"/>
    </source>
</evidence>
<evidence type="ECO:0000256" key="3">
    <source>
        <dbReference type="ARBA" id="ARBA00023242"/>
    </source>
</evidence>
<dbReference type="InterPro" id="IPR030387">
    <property type="entry name" value="G_Bms1/Tsr1_dom"/>
</dbReference>
<feature type="region of interest" description="Disordered" evidence="5">
    <location>
        <begin position="419"/>
        <end position="454"/>
    </location>
</feature>
<dbReference type="InterPro" id="IPR039761">
    <property type="entry name" value="Bms1/Tsr1"/>
</dbReference>
<evidence type="ECO:0000313" key="7">
    <source>
        <dbReference type="EMBL" id="KAF2076487.1"/>
    </source>
</evidence>
<dbReference type="Proteomes" id="UP000695562">
    <property type="component" value="Unassembled WGS sequence"/>
</dbReference>
<keyword evidence="8" id="KW-1185">Reference proteome</keyword>
<dbReference type="EMBL" id="AJWJ01000059">
    <property type="protein sequence ID" value="KAF2076487.1"/>
    <property type="molecule type" value="Genomic_DNA"/>
</dbReference>
<keyword evidence="2" id="KW-0690">Ribosome biogenesis</keyword>
<comment type="caution">
    <text evidence="7">The sequence shown here is derived from an EMBL/GenBank/DDBJ whole genome shotgun (WGS) entry which is preliminary data.</text>
</comment>
<organism evidence="7 8">
    <name type="scientific">Polysphondylium violaceum</name>
    <dbReference type="NCBI Taxonomy" id="133409"/>
    <lineage>
        <taxon>Eukaryota</taxon>
        <taxon>Amoebozoa</taxon>
        <taxon>Evosea</taxon>
        <taxon>Eumycetozoa</taxon>
        <taxon>Dictyostelia</taxon>
        <taxon>Dictyosteliales</taxon>
        <taxon>Dictyosteliaceae</taxon>
        <taxon>Polysphondylium</taxon>
    </lineage>
</organism>
<evidence type="ECO:0000256" key="4">
    <source>
        <dbReference type="ARBA" id="ARBA00038288"/>
    </source>
</evidence>
<dbReference type="Pfam" id="PF22298">
    <property type="entry name" value="Tsr1_G-like"/>
    <property type="match status" value="1"/>
</dbReference>
<proteinExistence type="inferred from homology"/>
<dbReference type="GO" id="GO:0000479">
    <property type="term" value="P:endonucleolytic cleavage of tricistronic rRNA transcript (SSU-rRNA, 5.8S rRNA, LSU-rRNA)"/>
    <property type="evidence" value="ECO:0007669"/>
    <property type="project" value="TreeGrafter"/>
</dbReference>
<dbReference type="GO" id="GO:0000462">
    <property type="term" value="P:maturation of SSU-rRNA from tricistronic rRNA transcript (SSU-rRNA, 5.8S rRNA, LSU-rRNA)"/>
    <property type="evidence" value="ECO:0007669"/>
    <property type="project" value="TreeGrafter"/>
</dbReference>
<dbReference type="PANTHER" id="PTHR12858">
    <property type="entry name" value="RIBOSOME BIOGENESIS PROTEIN"/>
    <property type="match status" value="1"/>
</dbReference>
<dbReference type="OrthoDB" id="119302at2759"/>
<dbReference type="GO" id="GO:0005730">
    <property type="term" value="C:nucleolus"/>
    <property type="evidence" value="ECO:0007669"/>
    <property type="project" value="UniProtKB-SubCell"/>
</dbReference>
<accession>A0A8J4V747</accession>
<feature type="region of interest" description="Disordered" evidence="5">
    <location>
        <begin position="469"/>
        <end position="499"/>
    </location>
</feature>
<dbReference type="GO" id="GO:0034511">
    <property type="term" value="F:U3 snoRNA binding"/>
    <property type="evidence" value="ECO:0007669"/>
    <property type="project" value="TreeGrafter"/>
</dbReference>
<sequence length="809" mass="93774">MEHHQHRSGSLKQSNKGFKGGKHDSKGAVKRRAQGKVETNQPRQSLKNLAIAPSKFEIQKQKQKHLAQSKKNEILERRRLGLPDLLPPRIVSIVSLDENCDTSKIKTLLLQKLVNNGTVDESSMETTTGQENTVFSTVSITSKVRMMLMECRSNDVEIIVEYCKLSDIVLFVVDANQPVLSERAERIFSIVKAQSVPTVMQLIQNFSEIPLKKKNDLKKQFVSSFHFHFPDEPKVLPIDTEEDASQVNRYLENIHINQIVWRNQRAYMIIEKAQVVPQSDIVTIEGFVRAQNLSAKQIIHIPDFGDYQIEKIELVADPHIRRKSFYTGEMDDTQAPTIIDQAEKQDRDTIQTYNTPDPLDLEQPIITNEEIEMAKNKKKKLVPKGTSSYQSSWYLDDDEQEDQDDVDDQEMDNMMDDEQVEHEQQQMGQDEEEEEEEEEGVEEEKEEVEEAKTEDNKWKYIRDKSQITDELLKESDDEGNDMQSESEDEETRRKDERTEIEFPDEVDCPHNVPARIRFSRYRGLKSFRSSPWNPKENLPLDYAKIYQFHSFNQSMKNSIALLERAPVKPGVYVRIHLVKGPKQLVDAINVKPHVAVGLYRYENKISVLHFNVEKYKTYQDTVKSKETVFFQYGWRKFSTNPIYSLSSPNCDKQKFEKYLFPGRNTVATIYGPISYPPTPLLIFKNSSCDDLIATGYLSSINPDRIICKRITLTGFIAKSISKKFVTVTDMFYYPEDIMWFKKVELYTKLGRTGHIKDSLGTHGRMKCLFDGTMNQQDTICMNLYKRVYPKWIDENSNLLVSEEQAKLIN</sequence>
<comment type="subcellular location">
    <subcellularLocation>
        <location evidence="1">Nucleus</location>
        <location evidence="1">Nucleolus</location>
    </subcellularLocation>
</comment>
<protein>
    <recommendedName>
        <fullName evidence="6">Bms1-type G domain-containing protein</fullName>
    </recommendedName>
</protein>
<dbReference type="GO" id="GO:0005525">
    <property type="term" value="F:GTP binding"/>
    <property type="evidence" value="ECO:0007669"/>
    <property type="project" value="TreeGrafter"/>
</dbReference>
<dbReference type="GO" id="GO:0003924">
    <property type="term" value="F:GTPase activity"/>
    <property type="evidence" value="ECO:0007669"/>
    <property type="project" value="TreeGrafter"/>
</dbReference>